<evidence type="ECO:0000313" key="2">
    <source>
        <dbReference type="Proteomes" id="UP000252770"/>
    </source>
</evidence>
<name>A0A367YRE9_9ACTN</name>
<dbReference type="EMBL" id="QOUI01000011">
    <property type="protein sequence ID" value="RCK68398.1"/>
    <property type="molecule type" value="Genomic_DNA"/>
</dbReference>
<organism evidence="1 2">
    <name type="scientific">Desertihabitans brevis</name>
    <dbReference type="NCBI Taxonomy" id="2268447"/>
    <lineage>
        <taxon>Bacteria</taxon>
        <taxon>Bacillati</taxon>
        <taxon>Actinomycetota</taxon>
        <taxon>Actinomycetes</taxon>
        <taxon>Propionibacteriales</taxon>
        <taxon>Propionibacteriaceae</taxon>
        <taxon>Desertihabitans</taxon>
    </lineage>
</organism>
<keyword evidence="2" id="KW-1185">Reference proteome</keyword>
<accession>A0A367YRE9</accession>
<reference evidence="1 2" key="1">
    <citation type="submission" date="2018-07" db="EMBL/GenBank/DDBJ databases">
        <title>Desertimonas flava gen. nov. sp. nov.</title>
        <authorList>
            <person name="Liu S."/>
        </authorList>
    </citation>
    <scope>NUCLEOTIDE SEQUENCE [LARGE SCALE GENOMIC DNA]</scope>
    <source>
        <strain evidence="1 2">16Sb5-5</strain>
    </source>
</reference>
<dbReference type="Pfam" id="PF18855">
    <property type="entry name" value="baeRF_family11"/>
    <property type="match status" value="1"/>
</dbReference>
<dbReference type="AlphaFoldDB" id="A0A367YRE9"/>
<evidence type="ECO:0000313" key="1">
    <source>
        <dbReference type="EMBL" id="RCK68398.1"/>
    </source>
</evidence>
<protein>
    <submittedName>
        <fullName evidence="1">Uncharacterized protein</fullName>
    </submittedName>
</protein>
<sequence length="376" mass="40591">MLTVDLPTPTDLSELIDARDPASVTIALESSPIPAETERIQIGLRNAIAEAERQLVEAGTTTAAVVAQVLDPVRELESDHEFWRHQANSLVVLAAPGTTRTFRLANRLTPHVAVGDRFDLGGLLRAVSQRHGGFVLGLAEQDVRFFELTADHRAEPRELDLPDDIGSLLAVTDNHGQADRRGKHADGPQRERYANAVQDAVLPHVRGTGLPLILAATPDLEPAYRAVNRYELLSEQTIDAHASSLDVDTVDARAREILTAGYKAEVDEWRELFGTRRSAGRATSSLAEVARAATVGAVEELRFDMDATDEGTIADDGTITAAPEPTPTTYNLVDEIAARVLRAGGTVRAVRQRDLVDGSPVAAMLRYPKESAGLQG</sequence>
<proteinExistence type="predicted"/>
<gene>
    <name evidence="1" type="ORF">DT076_15820</name>
</gene>
<dbReference type="Proteomes" id="UP000252770">
    <property type="component" value="Unassembled WGS sequence"/>
</dbReference>
<comment type="caution">
    <text evidence="1">The sequence shown here is derived from an EMBL/GenBank/DDBJ whole genome shotgun (WGS) entry which is preliminary data.</text>
</comment>
<dbReference type="InterPro" id="IPR041638">
    <property type="entry name" value="BaeRF_family11"/>
</dbReference>
<dbReference type="RefSeq" id="WP_114127684.1">
    <property type="nucleotide sequence ID" value="NZ_QOUI01000011.1"/>
</dbReference>